<dbReference type="AlphaFoldDB" id="A0A174QZA7"/>
<name>A0A174QZA7_9FIRM</name>
<dbReference type="EMBL" id="CZAB01000050">
    <property type="protein sequence ID" value="CUP76245.1"/>
    <property type="molecule type" value="Genomic_DNA"/>
</dbReference>
<dbReference type="RefSeq" id="WP_138262448.1">
    <property type="nucleotide sequence ID" value="NZ_CATYWZ010000165.1"/>
</dbReference>
<dbReference type="Proteomes" id="UP000095512">
    <property type="component" value="Unassembled WGS sequence"/>
</dbReference>
<evidence type="ECO:0000313" key="4">
    <source>
        <dbReference type="Proteomes" id="UP000251853"/>
    </source>
</evidence>
<dbReference type="Proteomes" id="UP000251853">
    <property type="component" value="Unassembled WGS sequence"/>
</dbReference>
<gene>
    <name evidence="1" type="ORF">ERS852480_04028</name>
    <name evidence="2" type="ORF">NCTC11224_02306</name>
</gene>
<reference evidence="1 3" key="1">
    <citation type="submission" date="2015-09" db="EMBL/GenBank/DDBJ databases">
        <authorList>
            <consortium name="Pathogen Informatics"/>
        </authorList>
    </citation>
    <scope>NUCLEOTIDE SEQUENCE [LARGE SCALE GENOMIC DNA]</scope>
    <source>
        <strain evidence="1 3">2789STDY5834865</strain>
    </source>
</reference>
<evidence type="ECO:0000313" key="1">
    <source>
        <dbReference type="EMBL" id="CUP76245.1"/>
    </source>
</evidence>
<protein>
    <submittedName>
        <fullName evidence="1">Uncharacterized protein</fullName>
    </submittedName>
</protein>
<evidence type="ECO:0000313" key="2">
    <source>
        <dbReference type="EMBL" id="SQB10959.1"/>
    </source>
</evidence>
<evidence type="ECO:0000313" key="3">
    <source>
        <dbReference type="Proteomes" id="UP000095512"/>
    </source>
</evidence>
<proteinExistence type="predicted"/>
<accession>A0A174QZA7</accession>
<reference evidence="2 4" key="2">
    <citation type="submission" date="2018-06" db="EMBL/GenBank/DDBJ databases">
        <authorList>
            <consortium name="Pathogen Informatics"/>
            <person name="Doyle S."/>
        </authorList>
    </citation>
    <scope>NUCLEOTIDE SEQUENCE [LARGE SCALE GENOMIC DNA]</scope>
    <source>
        <strain evidence="2 4">NCTC11224</strain>
    </source>
</reference>
<keyword evidence="4" id="KW-1185">Reference proteome</keyword>
<dbReference type="EMBL" id="UAVW01000009">
    <property type="protein sequence ID" value="SQB10959.1"/>
    <property type="molecule type" value="Genomic_DNA"/>
</dbReference>
<sequence length="162" mass="19380">MCAGYFERRREGNIERLNCFYVEMAHYVSEIDCRECAERHSIYKDCIWNSFITAASYEAFKGRNRFVKVIDWLEDLHEFSNKDISDMNREISNQLKTVMQERLLPLCREHNMYVASKKVARSESAYADVKSEIYESYREEFDQDIDKTYFDSAVNMLLAERR</sequence>
<organism evidence="1 3">
    <name type="scientific">Enterocloster clostridioformis</name>
    <dbReference type="NCBI Taxonomy" id="1531"/>
    <lineage>
        <taxon>Bacteria</taxon>
        <taxon>Bacillati</taxon>
        <taxon>Bacillota</taxon>
        <taxon>Clostridia</taxon>
        <taxon>Lachnospirales</taxon>
        <taxon>Lachnospiraceae</taxon>
        <taxon>Enterocloster</taxon>
    </lineage>
</organism>